<dbReference type="InterPro" id="IPR023562">
    <property type="entry name" value="ClpP/TepA"/>
</dbReference>
<dbReference type="Pfam" id="PF00574">
    <property type="entry name" value="CLP_protease"/>
    <property type="match status" value="1"/>
</dbReference>
<accession>A0A5B6TGU2</accession>
<dbReference type="Proteomes" id="UP000324133">
    <property type="component" value="Unassembled WGS sequence"/>
</dbReference>
<dbReference type="OrthoDB" id="1408931at2"/>
<name>A0A5B6TGU2_9BACT</name>
<dbReference type="SUPFAM" id="SSF52096">
    <property type="entry name" value="ClpP/crotonase"/>
    <property type="match status" value="1"/>
</dbReference>
<sequence>MAYELEWHLMDLPNPERVIVHIGSPGGDVAEGIKIFNRLLDLRKAGSIIEVINEGECYSIATFIAMAASPGMLKALEASTWCAHKP</sequence>
<evidence type="ECO:0008006" key="3">
    <source>
        <dbReference type="Google" id="ProtNLM"/>
    </source>
</evidence>
<evidence type="ECO:0000313" key="1">
    <source>
        <dbReference type="EMBL" id="KAA3438474.1"/>
    </source>
</evidence>
<evidence type="ECO:0000313" key="2">
    <source>
        <dbReference type="Proteomes" id="UP000324133"/>
    </source>
</evidence>
<dbReference type="AlphaFoldDB" id="A0A5B6TGU2"/>
<reference evidence="1 2" key="1">
    <citation type="submission" date="2019-07" db="EMBL/GenBank/DDBJ databases">
        <title>Rufibacter sp. nov., isolated from lake sediment.</title>
        <authorList>
            <person name="Qu J.-H."/>
        </authorList>
    </citation>
    <scope>NUCLEOTIDE SEQUENCE [LARGE SCALE GENOMIC DNA]</scope>
    <source>
        <strain evidence="1 2">NBS58-1</strain>
    </source>
</reference>
<organism evidence="1 2">
    <name type="scientific">Rufibacter hautae</name>
    <dbReference type="NCBI Taxonomy" id="2595005"/>
    <lineage>
        <taxon>Bacteria</taxon>
        <taxon>Pseudomonadati</taxon>
        <taxon>Bacteroidota</taxon>
        <taxon>Cytophagia</taxon>
        <taxon>Cytophagales</taxon>
        <taxon>Hymenobacteraceae</taxon>
        <taxon>Rufibacter</taxon>
    </lineage>
</organism>
<protein>
    <recommendedName>
        <fullName evidence="3">ATP-dependent Clp protease proteolytic subunit</fullName>
    </recommendedName>
</protein>
<dbReference type="InterPro" id="IPR029045">
    <property type="entry name" value="ClpP/crotonase-like_dom_sf"/>
</dbReference>
<keyword evidence="2" id="KW-1185">Reference proteome</keyword>
<comment type="caution">
    <text evidence="1">The sequence shown here is derived from an EMBL/GenBank/DDBJ whole genome shotgun (WGS) entry which is preliminary data.</text>
</comment>
<proteinExistence type="predicted"/>
<dbReference type="EMBL" id="VKKY01000002">
    <property type="protein sequence ID" value="KAA3438474.1"/>
    <property type="molecule type" value="Genomic_DNA"/>
</dbReference>
<gene>
    <name evidence="1" type="ORF">FOA19_14665</name>
</gene>
<dbReference type="Gene3D" id="3.90.226.10">
    <property type="entry name" value="2-enoyl-CoA Hydratase, Chain A, domain 1"/>
    <property type="match status" value="1"/>
</dbReference>